<organism evidence="1 2">
    <name type="scientific">Acropora cervicornis</name>
    <name type="common">Staghorn coral</name>
    <dbReference type="NCBI Taxonomy" id="6130"/>
    <lineage>
        <taxon>Eukaryota</taxon>
        <taxon>Metazoa</taxon>
        <taxon>Cnidaria</taxon>
        <taxon>Anthozoa</taxon>
        <taxon>Hexacorallia</taxon>
        <taxon>Scleractinia</taxon>
        <taxon>Astrocoeniina</taxon>
        <taxon>Acroporidae</taxon>
        <taxon>Acropora</taxon>
    </lineage>
</organism>
<dbReference type="Proteomes" id="UP001249851">
    <property type="component" value="Unassembled WGS sequence"/>
</dbReference>
<evidence type="ECO:0000313" key="1">
    <source>
        <dbReference type="EMBL" id="KAK2560015.1"/>
    </source>
</evidence>
<evidence type="ECO:0000313" key="2">
    <source>
        <dbReference type="Proteomes" id="UP001249851"/>
    </source>
</evidence>
<gene>
    <name evidence="1" type="ORF">P5673_017600</name>
</gene>
<dbReference type="EMBL" id="JARQWQ010000038">
    <property type="protein sequence ID" value="KAK2560015.1"/>
    <property type="molecule type" value="Genomic_DNA"/>
</dbReference>
<protein>
    <submittedName>
        <fullName evidence="1">Uncharacterized protein</fullName>
    </submittedName>
</protein>
<proteinExistence type="predicted"/>
<comment type="caution">
    <text evidence="1">The sequence shown here is derived from an EMBL/GenBank/DDBJ whole genome shotgun (WGS) entry which is preliminary data.</text>
</comment>
<name>A0AAD9V438_ACRCE</name>
<reference evidence="1" key="2">
    <citation type="journal article" date="2023" name="Science">
        <title>Genomic signatures of disease resistance in endangered staghorn corals.</title>
        <authorList>
            <person name="Vollmer S.V."/>
            <person name="Selwyn J.D."/>
            <person name="Despard B.A."/>
            <person name="Roesel C.L."/>
        </authorList>
    </citation>
    <scope>NUCLEOTIDE SEQUENCE</scope>
    <source>
        <strain evidence="1">K2</strain>
    </source>
</reference>
<sequence>MKAFAGVRNFKQPKTSLVLGKRECKIGSSTIERLAIKLVTRNLFMHGYDFALVDETSVFETLSDLLSEVSYKVNPAEMVRVQRICIPVSYDRYDTPLAPSPCHIFKLNALGRKVTPSVNSKDSDMKSL</sequence>
<reference evidence="1" key="1">
    <citation type="journal article" date="2023" name="G3 (Bethesda)">
        <title>Whole genome assembly and annotation of the endangered Caribbean coral Acropora cervicornis.</title>
        <authorList>
            <person name="Selwyn J.D."/>
            <person name="Vollmer S.V."/>
        </authorList>
    </citation>
    <scope>NUCLEOTIDE SEQUENCE</scope>
    <source>
        <strain evidence="1">K2</strain>
    </source>
</reference>
<dbReference type="AlphaFoldDB" id="A0AAD9V438"/>
<accession>A0AAD9V438</accession>
<keyword evidence="2" id="KW-1185">Reference proteome</keyword>